<dbReference type="InterPro" id="IPR053756">
    <property type="entry name" value="Toxin_immunity_effector"/>
</dbReference>
<evidence type="ECO:0000313" key="1">
    <source>
        <dbReference type="EMBL" id="MCP1376091.1"/>
    </source>
</evidence>
<protein>
    <submittedName>
        <fullName evidence="1">Uncharacterized protein</fullName>
    </submittedName>
</protein>
<organism evidence="1 2">
    <name type="scientific">Dyella lutea</name>
    <dbReference type="NCBI Taxonomy" id="2950441"/>
    <lineage>
        <taxon>Bacteria</taxon>
        <taxon>Pseudomonadati</taxon>
        <taxon>Pseudomonadota</taxon>
        <taxon>Gammaproteobacteria</taxon>
        <taxon>Lysobacterales</taxon>
        <taxon>Rhodanobacteraceae</taxon>
        <taxon>Dyella</taxon>
    </lineage>
</organism>
<dbReference type="RefSeq" id="WP_253568903.1">
    <property type="nucleotide sequence ID" value="NZ_JAMZEK010000004.1"/>
</dbReference>
<gene>
    <name evidence="1" type="ORF">NC595_18740</name>
</gene>
<sequence>MPHISYQTLICAIQAVAAEIRSLRAALAEGDAMPEDYQLIEDWQRAADDLERAYDEAARTVLNLPPYDELVSG</sequence>
<comment type="caution">
    <text evidence="1">The sequence shown here is derived from an EMBL/GenBank/DDBJ whole genome shotgun (WGS) entry which is preliminary data.</text>
</comment>
<proteinExistence type="predicted"/>
<dbReference type="Proteomes" id="UP001204615">
    <property type="component" value="Unassembled WGS sequence"/>
</dbReference>
<accession>A0ABT1FFE9</accession>
<dbReference type="EMBL" id="JAMZEK010000004">
    <property type="protein sequence ID" value="MCP1376091.1"/>
    <property type="molecule type" value="Genomic_DNA"/>
</dbReference>
<evidence type="ECO:0000313" key="2">
    <source>
        <dbReference type="Proteomes" id="UP001204615"/>
    </source>
</evidence>
<dbReference type="Pfam" id="PF21643">
    <property type="entry name" value="T6SS_Tsi2-like"/>
    <property type="match status" value="1"/>
</dbReference>
<dbReference type="InterPro" id="IPR049070">
    <property type="entry name" value="T6SS_Tsi2-like"/>
</dbReference>
<name>A0ABT1FFE9_9GAMM</name>
<dbReference type="Gene3D" id="1.10.287.2500">
    <property type="match status" value="1"/>
</dbReference>
<reference evidence="1 2" key="1">
    <citation type="submission" date="2022-06" db="EMBL/GenBank/DDBJ databases">
        <title>Dyella sp. Sa strain:Sa Genome sequencing.</title>
        <authorList>
            <person name="Park S."/>
        </authorList>
    </citation>
    <scope>NUCLEOTIDE SEQUENCE [LARGE SCALE GENOMIC DNA]</scope>
    <source>
        <strain evidence="1 2">Sa</strain>
    </source>
</reference>
<keyword evidence="2" id="KW-1185">Reference proteome</keyword>